<reference evidence="2 3" key="1">
    <citation type="submission" date="2013-01" db="EMBL/GenBank/DDBJ databases">
        <authorList>
            <person name="Harkins D.M."/>
            <person name="Durkin A.S."/>
            <person name="Brinkac L.M."/>
            <person name="Haft D.H."/>
            <person name="Selengut J.D."/>
            <person name="Sanka R."/>
            <person name="DePew J."/>
            <person name="Purushe J."/>
            <person name="Picardeau M."/>
            <person name="Werts C."/>
            <person name="Goarant C."/>
            <person name="Vinetz J.M."/>
            <person name="Sutton G.G."/>
            <person name="Nierman W.C."/>
            <person name="Fouts D.E."/>
        </authorList>
    </citation>
    <scope>NUCLEOTIDE SEQUENCE [LARGE SCALE GENOMIC DNA]</scope>
    <source>
        <strain evidence="2 3">200701872</strain>
    </source>
</reference>
<dbReference type="GO" id="GO:0000271">
    <property type="term" value="P:polysaccharide biosynthetic process"/>
    <property type="evidence" value="ECO:0007669"/>
    <property type="project" value="TreeGrafter"/>
</dbReference>
<protein>
    <submittedName>
        <fullName evidence="2">DegT/DnrJ/EryC1/StrS aminotransferase family protein</fullName>
    </submittedName>
</protein>
<dbReference type="EMBL" id="AKWN02000142">
    <property type="protein sequence ID" value="EMP08317.1"/>
    <property type="molecule type" value="Genomic_DNA"/>
</dbReference>
<sequence>MKTVLECLVEDHLTTGNVTTRFEKAFASTFRYKQVISTNHLTSAYHLSLLALDVQAGDKVALSTFASVSALDAIFLLKATPVVIDLDKNSFHLNSEELTQKLADSSIKAIILDHSFGSVVDARRYDFKGIPVIEDISEVLGAQSATFIPGKQGSLAVCGLSVDQMITTGNGAMIITDQEPLAKKIRAMKTGKEPYQRKEGQPKLDYNLIDYQAALGIEQLSKIGIILERKEKSRKFIYSLSQELQLKLGMEIQI</sequence>
<dbReference type="Proteomes" id="UP000012117">
    <property type="component" value="Unassembled WGS sequence"/>
</dbReference>
<evidence type="ECO:0000313" key="3">
    <source>
        <dbReference type="Proteomes" id="UP000012117"/>
    </source>
</evidence>
<gene>
    <name evidence="2" type="ORF">LEP1GSC124_3763</name>
</gene>
<organism evidence="2 3">
    <name type="scientific">Leptospira interrogans serovar Pyrogenes str. 200701872</name>
    <dbReference type="NCBI Taxonomy" id="1193029"/>
    <lineage>
        <taxon>Bacteria</taxon>
        <taxon>Pseudomonadati</taxon>
        <taxon>Spirochaetota</taxon>
        <taxon>Spirochaetia</taxon>
        <taxon>Leptospirales</taxon>
        <taxon>Leptospiraceae</taxon>
        <taxon>Leptospira</taxon>
    </lineage>
</organism>
<comment type="caution">
    <text evidence="2">The sequence shown here is derived from an EMBL/GenBank/DDBJ whole genome shotgun (WGS) entry which is preliminary data.</text>
</comment>
<comment type="similarity">
    <text evidence="1">Belongs to the DegT/DnrJ/EryC1 family.</text>
</comment>
<dbReference type="GO" id="GO:0008483">
    <property type="term" value="F:transaminase activity"/>
    <property type="evidence" value="ECO:0007669"/>
    <property type="project" value="UniProtKB-KW"/>
</dbReference>
<dbReference type="AlphaFoldDB" id="M6ZVH2"/>
<dbReference type="Gene3D" id="3.40.640.10">
    <property type="entry name" value="Type I PLP-dependent aspartate aminotransferase-like (Major domain)"/>
    <property type="match status" value="1"/>
</dbReference>
<dbReference type="PANTHER" id="PTHR30244">
    <property type="entry name" value="TRANSAMINASE"/>
    <property type="match status" value="1"/>
</dbReference>
<dbReference type="Pfam" id="PF01041">
    <property type="entry name" value="DegT_DnrJ_EryC1"/>
    <property type="match status" value="1"/>
</dbReference>
<dbReference type="BioCyc" id="LINT1193029:G11R4-3749-MONOMER"/>
<proteinExistence type="inferred from homology"/>
<name>M6ZVH2_LEPIR</name>
<dbReference type="InterPro" id="IPR015424">
    <property type="entry name" value="PyrdxlP-dep_Trfase"/>
</dbReference>
<dbReference type="PANTHER" id="PTHR30244:SF34">
    <property type="entry name" value="DTDP-4-AMINO-4,6-DIDEOXYGALACTOSE TRANSAMINASE"/>
    <property type="match status" value="1"/>
</dbReference>
<evidence type="ECO:0000256" key="1">
    <source>
        <dbReference type="ARBA" id="ARBA00037999"/>
    </source>
</evidence>
<dbReference type="InterPro" id="IPR015421">
    <property type="entry name" value="PyrdxlP-dep_Trfase_major"/>
</dbReference>
<dbReference type="GO" id="GO:0030170">
    <property type="term" value="F:pyridoxal phosphate binding"/>
    <property type="evidence" value="ECO:0007669"/>
    <property type="project" value="TreeGrafter"/>
</dbReference>
<keyword evidence="2" id="KW-0032">Aminotransferase</keyword>
<dbReference type="SUPFAM" id="SSF53383">
    <property type="entry name" value="PLP-dependent transferases"/>
    <property type="match status" value="1"/>
</dbReference>
<accession>M6ZVH2</accession>
<keyword evidence="2" id="KW-0808">Transferase</keyword>
<dbReference type="InterPro" id="IPR000653">
    <property type="entry name" value="DegT/StrS_aminotransferase"/>
</dbReference>
<evidence type="ECO:0000313" key="2">
    <source>
        <dbReference type="EMBL" id="EMP08317.1"/>
    </source>
</evidence>